<evidence type="ECO:0000259" key="4">
    <source>
        <dbReference type="PROSITE" id="PS50198"/>
    </source>
</evidence>
<reference evidence="5" key="1">
    <citation type="submission" date="2020-03" db="EMBL/GenBank/DDBJ databases">
        <title>Draft sequencing of Paenibacilllus sp. S3N08.</title>
        <authorList>
            <person name="Kim D.-U."/>
        </authorList>
    </citation>
    <scope>NUCLEOTIDE SEQUENCE</scope>
    <source>
        <strain evidence="5">S3N08</strain>
    </source>
</reference>
<keyword evidence="3" id="KW-0732">Signal</keyword>
<feature type="domain" description="PpiC" evidence="4">
    <location>
        <begin position="194"/>
        <end position="299"/>
    </location>
</feature>
<dbReference type="Pfam" id="PF00639">
    <property type="entry name" value="Rotamase"/>
    <property type="match status" value="1"/>
</dbReference>
<dbReference type="RefSeq" id="WP_166157230.1">
    <property type="nucleotide sequence ID" value="NZ_JAAOIW010000026.1"/>
</dbReference>
<evidence type="ECO:0000313" key="5">
    <source>
        <dbReference type="EMBL" id="NHN35076.1"/>
    </source>
</evidence>
<keyword evidence="1" id="KW-0697">Rotamase</keyword>
<proteinExistence type="predicted"/>
<dbReference type="SUPFAM" id="SSF54534">
    <property type="entry name" value="FKBP-like"/>
    <property type="match status" value="1"/>
</dbReference>
<evidence type="ECO:0000256" key="2">
    <source>
        <dbReference type="SAM" id="MobiDB-lite"/>
    </source>
</evidence>
<evidence type="ECO:0000313" key="6">
    <source>
        <dbReference type="Proteomes" id="UP001165962"/>
    </source>
</evidence>
<name>A0ABX0JGZ6_9BACL</name>
<feature type="signal peptide" evidence="3">
    <location>
        <begin position="1"/>
        <end position="27"/>
    </location>
</feature>
<dbReference type="Proteomes" id="UP001165962">
    <property type="component" value="Unassembled WGS sequence"/>
</dbReference>
<comment type="caution">
    <text evidence="5">The sequence shown here is derived from an EMBL/GenBank/DDBJ whole genome shotgun (WGS) entry which is preliminary data.</text>
</comment>
<dbReference type="PROSITE" id="PS50198">
    <property type="entry name" value="PPIC_PPIASE_2"/>
    <property type="match status" value="1"/>
</dbReference>
<evidence type="ECO:0000256" key="3">
    <source>
        <dbReference type="SAM" id="SignalP"/>
    </source>
</evidence>
<dbReference type="PANTHER" id="PTHR47245:SF2">
    <property type="entry name" value="PEPTIDYL-PROLYL CIS-TRANS ISOMERASE HP_0175-RELATED"/>
    <property type="match status" value="1"/>
</dbReference>
<keyword evidence="6" id="KW-1185">Reference proteome</keyword>
<dbReference type="Gene3D" id="3.10.50.40">
    <property type="match status" value="1"/>
</dbReference>
<accession>A0ABX0JGZ6</accession>
<protein>
    <submittedName>
        <fullName evidence="5">Peptidylprolyl isomerase</fullName>
    </submittedName>
</protein>
<dbReference type="SUPFAM" id="SSF109998">
    <property type="entry name" value="Triger factor/SurA peptide-binding domain-like"/>
    <property type="match status" value="1"/>
</dbReference>
<dbReference type="PROSITE" id="PS51257">
    <property type="entry name" value="PROKAR_LIPOPROTEIN"/>
    <property type="match status" value="1"/>
</dbReference>
<dbReference type="InterPro" id="IPR000297">
    <property type="entry name" value="PPIase_PpiC"/>
</dbReference>
<organism evidence="5 6">
    <name type="scientific">Paenibacillus agricola</name>
    <dbReference type="NCBI Taxonomy" id="2716264"/>
    <lineage>
        <taxon>Bacteria</taxon>
        <taxon>Bacillati</taxon>
        <taxon>Bacillota</taxon>
        <taxon>Bacilli</taxon>
        <taxon>Bacillales</taxon>
        <taxon>Paenibacillaceae</taxon>
        <taxon>Paenibacillus</taxon>
    </lineage>
</organism>
<feature type="compositionally biased region" description="Pro residues" evidence="2">
    <location>
        <begin position="340"/>
        <end position="358"/>
    </location>
</feature>
<gene>
    <name evidence="5" type="ORF">G9U52_35705</name>
</gene>
<dbReference type="EMBL" id="JAAOIW010000026">
    <property type="protein sequence ID" value="NHN35076.1"/>
    <property type="molecule type" value="Genomic_DNA"/>
</dbReference>
<dbReference type="GO" id="GO:0016853">
    <property type="term" value="F:isomerase activity"/>
    <property type="evidence" value="ECO:0007669"/>
    <property type="project" value="UniProtKB-KW"/>
</dbReference>
<dbReference type="PANTHER" id="PTHR47245">
    <property type="entry name" value="PEPTIDYLPROLYL ISOMERASE"/>
    <property type="match status" value="1"/>
</dbReference>
<keyword evidence="1 5" id="KW-0413">Isomerase</keyword>
<dbReference type="InterPro" id="IPR050245">
    <property type="entry name" value="PrsA_foldase"/>
</dbReference>
<sequence length="374" mass="40114">MLSTKWKKAKKGLTALAAVITITAVVAGCTDKTDTTATPATPAPTTTTVKGDANEVVVTYKDGGKITRGEFDTFLNVNTLFNQEFAQYKDDPAFHQHLVQQLVILKVLSGRADDKVKAEADVKTKAEVEQLNSYLAMQEGGADKQLKDANLTAQDLEQFIGRSTLAMSALEAKVTDQEMKDAYDKHLADNKNAYDIATVSHILVGTKDPATGADSRTKEEALARAKEVQEKLKNGGDFAALAVEYSDDPGSKDKAGKYEDVEIAQWVPEFGKAAAELPINQISDPVETTYGYHVMKVESRKTKTYDELKGALRSEVAEAQGQLFVEKELPTLIETNTLPKPAPTPAPTAPAPATPAPATPEAVTPAPAPATPAK</sequence>
<evidence type="ECO:0000256" key="1">
    <source>
        <dbReference type="PROSITE-ProRule" id="PRU00278"/>
    </source>
</evidence>
<dbReference type="InterPro" id="IPR027304">
    <property type="entry name" value="Trigger_fact/SurA_dom_sf"/>
</dbReference>
<feature type="chain" id="PRO_5045185044" evidence="3">
    <location>
        <begin position="28"/>
        <end position="374"/>
    </location>
</feature>
<feature type="region of interest" description="Disordered" evidence="2">
    <location>
        <begin position="334"/>
        <end position="374"/>
    </location>
</feature>
<dbReference type="InterPro" id="IPR046357">
    <property type="entry name" value="PPIase_dom_sf"/>
</dbReference>